<dbReference type="InterPro" id="IPR052564">
    <property type="entry name" value="N-acetyltrans/Recomb-assoc"/>
</dbReference>
<dbReference type="Pfam" id="PF13673">
    <property type="entry name" value="Acetyltransf_10"/>
    <property type="match status" value="1"/>
</dbReference>
<dbReference type="InterPro" id="IPR000182">
    <property type="entry name" value="GNAT_dom"/>
</dbReference>
<reference evidence="2 3" key="1">
    <citation type="submission" date="2015-06" db="EMBL/GenBank/DDBJ databases">
        <authorList>
            <person name="Xie B.-B."/>
            <person name="Rong J.-C."/>
            <person name="Qin Q.-L."/>
            <person name="Zhang Y.-Z."/>
        </authorList>
    </citation>
    <scope>NUCLEOTIDE SEQUENCE [LARGE SCALE GENOMIC DNA]</scope>
    <source>
        <strain evidence="2 3">JCM 20779</strain>
    </source>
</reference>
<sequence length="182" mass="19533">MLIKRCPLGSSECALFIVAQLLPRLLGGKSSVATKTHSEEQKSNSKGQQALMREVSEADVFPHFSQLGRDTYLNEILPGVTQVMCNANFVGAKALLNGELIGFALLRDGNYLTHLFVAKSAQGKGVGRQLLDTVLASASAAQVSLCSSLNAASFYLALGFQATGQEAQKNGIRFIPMRLDRT</sequence>
<dbReference type="RefSeq" id="WP_010377534.1">
    <property type="nucleotide sequence ID" value="NZ_CP011924.1"/>
</dbReference>
<dbReference type="EMBL" id="CP011924">
    <property type="protein sequence ID" value="ATD06902.1"/>
    <property type="molecule type" value="Genomic_DNA"/>
</dbReference>
<feature type="domain" description="N-acetyltransferase" evidence="1">
    <location>
        <begin position="50"/>
        <end position="182"/>
    </location>
</feature>
<evidence type="ECO:0000313" key="2">
    <source>
        <dbReference type="EMBL" id="ATD06902.1"/>
    </source>
</evidence>
<gene>
    <name evidence="2" type="ORF">PPIS_a1831</name>
</gene>
<dbReference type="PANTHER" id="PTHR43451">
    <property type="entry name" value="ACETYLTRANSFERASE (GNAT) FAMILY PROTEIN"/>
    <property type="match status" value="1"/>
</dbReference>
<accession>A0ABN5CBE6</accession>
<dbReference type="InterPro" id="IPR016181">
    <property type="entry name" value="Acyl_CoA_acyltransferase"/>
</dbReference>
<keyword evidence="3" id="KW-1185">Reference proteome</keyword>
<dbReference type="CDD" id="cd04301">
    <property type="entry name" value="NAT_SF"/>
    <property type="match status" value="1"/>
</dbReference>
<protein>
    <recommendedName>
        <fullName evidence="1">N-acetyltransferase domain-containing protein</fullName>
    </recommendedName>
</protein>
<evidence type="ECO:0000259" key="1">
    <source>
        <dbReference type="PROSITE" id="PS51186"/>
    </source>
</evidence>
<dbReference type="PANTHER" id="PTHR43451:SF1">
    <property type="entry name" value="ACETYLTRANSFERASE"/>
    <property type="match status" value="1"/>
</dbReference>
<dbReference type="PROSITE" id="PS51186">
    <property type="entry name" value="GNAT"/>
    <property type="match status" value="1"/>
</dbReference>
<dbReference type="Gene3D" id="3.40.630.30">
    <property type="match status" value="1"/>
</dbReference>
<name>A0ABN5CBE6_PSEO7</name>
<proteinExistence type="predicted"/>
<dbReference type="SUPFAM" id="SSF55729">
    <property type="entry name" value="Acyl-CoA N-acyltransferases (Nat)"/>
    <property type="match status" value="1"/>
</dbReference>
<organism evidence="2 3">
    <name type="scientific">Pseudoalteromonas piscicida</name>
    <dbReference type="NCBI Taxonomy" id="43662"/>
    <lineage>
        <taxon>Bacteria</taxon>
        <taxon>Pseudomonadati</taxon>
        <taxon>Pseudomonadota</taxon>
        <taxon>Gammaproteobacteria</taxon>
        <taxon>Alteromonadales</taxon>
        <taxon>Pseudoalteromonadaceae</taxon>
        <taxon>Pseudoalteromonas</taxon>
    </lineage>
</organism>
<evidence type="ECO:0000313" key="3">
    <source>
        <dbReference type="Proteomes" id="UP000016521"/>
    </source>
</evidence>
<dbReference type="Proteomes" id="UP000016521">
    <property type="component" value="Chromosome I"/>
</dbReference>